<keyword evidence="2" id="KW-0223">Dioxygenase</keyword>
<evidence type="ECO:0000313" key="2">
    <source>
        <dbReference type="EMBL" id="OYO17889.1"/>
    </source>
</evidence>
<keyword evidence="2" id="KW-0560">Oxidoreductase</keyword>
<dbReference type="Gene3D" id="3.10.180.10">
    <property type="entry name" value="2,3-Dihydroxybiphenyl 1,2-Dioxygenase, domain 1"/>
    <property type="match status" value="2"/>
</dbReference>
<feature type="domain" description="VOC" evidence="1">
    <location>
        <begin position="145"/>
        <end position="258"/>
    </location>
</feature>
<dbReference type="PROSITE" id="PS51819">
    <property type="entry name" value="VOC"/>
    <property type="match status" value="2"/>
</dbReference>
<dbReference type="InterPro" id="IPR050383">
    <property type="entry name" value="GlyoxalaseI/FosfomycinResist"/>
</dbReference>
<feature type="domain" description="VOC" evidence="1">
    <location>
        <begin position="13"/>
        <end position="127"/>
    </location>
</feature>
<dbReference type="OrthoDB" id="3827654at2"/>
<name>A0A255GPZ8_9ACTN</name>
<dbReference type="InterPro" id="IPR029068">
    <property type="entry name" value="Glyas_Bleomycin-R_OHBP_Dase"/>
</dbReference>
<dbReference type="SUPFAM" id="SSF54593">
    <property type="entry name" value="Glyoxalase/Bleomycin resistance protein/Dihydroxybiphenyl dioxygenase"/>
    <property type="match status" value="1"/>
</dbReference>
<dbReference type="PANTHER" id="PTHR21366">
    <property type="entry name" value="GLYOXALASE FAMILY PROTEIN"/>
    <property type="match status" value="1"/>
</dbReference>
<dbReference type="GO" id="GO:0051213">
    <property type="term" value="F:dioxygenase activity"/>
    <property type="evidence" value="ECO:0007669"/>
    <property type="project" value="UniProtKB-KW"/>
</dbReference>
<dbReference type="Pfam" id="PF00903">
    <property type="entry name" value="Glyoxalase"/>
    <property type="match status" value="2"/>
</dbReference>
<dbReference type="EMBL" id="NMVO01000001">
    <property type="protein sequence ID" value="OYO17889.1"/>
    <property type="molecule type" value="Genomic_DNA"/>
</dbReference>
<keyword evidence="3" id="KW-1185">Reference proteome</keyword>
<accession>A0A255GPZ8</accession>
<dbReference type="PANTHER" id="PTHR21366:SF14">
    <property type="entry name" value="GLYOXALASE DOMAIN-CONTAINING PROTEIN 5"/>
    <property type="match status" value="1"/>
</dbReference>
<gene>
    <name evidence="2" type="ORF">CGZ94_03235</name>
</gene>
<organism evidence="2 3">
    <name type="scientific">Enemella evansiae</name>
    <dbReference type="NCBI Taxonomy" id="2016499"/>
    <lineage>
        <taxon>Bacteria</taxon>
        <taxon>Bacillati</taxon>
        <taxon>Actinomycetota</taxon>
        <taxon>Actinomycetes</taxon>
        <taxon>Propionibacteriales</taxon>
        <taxon>Propionibacteriaceae</taxon>
        <taxon>Enemella</taxon>
    </lineage>
</organism>
<evidence type="ECO:0000259" key="1">
    <source>
        <dbReference type="PROSITE" id="PS51819"/>
    </source>
</evidence>
<sequence>MHYSDEPVVRLRGLRSVTLQVPDPVLSKDFYHQVWGLGISESDDRCFWLRGTGQEHHILKLQQGTQNAMGGVTFAVGTPREVDEAARRLESIGVPLLRTPGRHDEAAGGYSCALVDPEGRVIELAADVNAVVHQDANGYPSVPRQLAHVVLNTTDIDAATAFYTQVLGMRISDWSEHQMAFLRCTPKHHVIAFNQAPWASINHVAYELTSIDHFMRGIGNLKVHGIEPQWGPGRHGPGNNTFSYFTDPAELVCEYTSEVEEINEDTWLCRTWRRTPELSDQWRTAGPPGAEVRQAMAGVADRGARDRVSAREGYFLADLNDAVETPQQRAVSGRF</sequence>
<evidence type="ECO:0000313" key="3">
    <source>
        <dbReference type="Proteomes" id="UP000215896"/>
    </source>
</evidence>
<proteinExistence type="predicted"/>
<dbReference type="RefSeq" id="WP_094359417.1">
    <property type="nucleotide sequence ID" value="NZ_NMVK01000026.1"/>
</dbReference>
<reference evidence="2 3" key="1">
    <citation type="submission" date="2017-07" db="EMBL/GenBank/DDBJ databases">
        <title>Draft whole genome sequences of clinical Proprionibacteriaceae strains.</title>
        <authorList>
            <person name="Bernier A.-M."/>
            <person name="Bernard K."/>
            <person name="Domingo M.-C."/>
        </authorList>
    </citation>
    <scope>NUCLEOTIDE SEQUENCE [LARGE SCALE GENOMIC DNA]</scope>
    <source>
        <strain evidence="2 3">NML 030167</strain>
    </source>
</reference>
<dbReference type="InterPro" id="IPR004360">
    <property type="entry name" value="Glyas_Fos-R_dOase_dom"/>
</dbReference>
<dbReference type="AlphaFoldDB" id="A0A255GPZ8"/>
<protein>
    <submittedName>
        <fullName evidence="2">Extradiol ring-cleavage dioxygenase</fullName>
    </submittedName>
</protein>
<dbReference type="Proteomes" id="UP000215896">
    <property type="component" value="Unassembled WGS sequence"/>
</dbReference>
<dbReference type="InterPro" id="IPR037523">
    <property type="entry name" value="VOC_core"/>
</dbReference>
<comment type="caution">
    <text evidence="2">The sequence shown here is derived from an EMBL/GenBank/DDBJ whole genome shotgun (WGS) entry which is preliminary data.</text>
</comment>